<sequence>MHFSTIFTTAAAILLTSPSLPLTTASPVGDAKLKPRQGTIGCTYTSPGGVYYAYTITVPNDKIIDATCGGGFLDNLHGRGCSITAWGCDYVNGSGARITFNADPFCGPDDVSAASNAAAQGKYPGVVCNGA</sequence>
<evidence type="ECO:0000313" key="3">
    <source>
        <dbReference type="Proteomes" id="UP001365542"/>
    </source>
</evidence>
<feature type="signal peptide" evidence="1">
    <location>
        <begin position="1"/>
        <end position="25"/>
    </location>
</feature>
<dbReference type="Proteomes" id="UP001365542">
    <property type="component" value="Unassembled WGS sequence"/>
</dbReference>
<protein>
    <submittedName>
        <fullName evidence="2">Uncharacterized protein</fullName>
    </submittedName>
</protein>
<dbReference type="AlphaFoldDB" id="A0AAV9X515"/>
<evidence type="ECO:0000313" key="2">
    <source>
        <dbReference type="EMBL" id="KAK6535398.1"/>
    </source>
</evidence>
<comment type="caution">
    <text evidence="2">The sequence shown here is derived from an EMBL/GenBank/DDBJ whole genome shotgun (WGS) entry which is preliminary data.</text>
</comment>
<organism evidence="2 3">
    <name type="scientific">Orbilia ellipsospora</name>
    <dbReference type="NCBI Taxonomy" id="2528407"/>
    <lineage>
        <taxon>Eukaryota</taxon>
        <taxon>Fungi</taxon>
        <taxon>Dikarya</taxon>
        <taxon>Ascomycota</taxon>
        <taxon>Pezizomycotina</taxon>
        <taxon>Orbiliomycetes</taxon>
        <taxon>Orbiliales</taxon>
        <taxon>Orbiliaceae</taxon>
        <taxon>Orbilia</taxon>
    </lineage>
</organism>
<accession>A0AAV9X515</accession>
<feature type="chain" id="PRO_5043620238" evidence="1">
    <location>
        <begin position="26"/>
        <end position="131"/>
    </location>
</feature>
<proteinExistence type="predicted"/>
<keyword evidence="3" id="KW-1185">Reference proteome</keyword>
<gene>
    <name evidence="2" type="ORF">TWF694_001859</name>
</gene>
<dbReference type="EMBL" id="JAVHJO010000010">
    <property type="protein sequence ID" value="KAK6535398.1"/>
    <property type="molecule type" value="Genomic_DNA"/>
</dbReference>
<name>A0AAV9X515_9PEZI</name>
<evidence type="ECO:0000256" key="1">
    <source>
        <dbReference type="SAM" id="SignalP"/>
    </source>
</evidence>
<keyword evidence="1" id="KW-0732">Signal</keyword>
<reference evidence="2 3" key="1">
    <citation type="submission" date="2019-10" db="EMBL/GenBank/DDBJ databases">
        <authorList>
            <person name="Palmer J.M."/>
        </authorList>
    </citation>
    <scope>NUCLEOTIDE SEQUENCE [LARGE SCALE GENOMIC DNA]</scope>
    <source>
        <strain evidence="2 3">TWF694</strain>
    </source>
</reference>